<reference evidence="1 2" key="1">
    <citation type="journal article" date="2015" name="Nature">
        <title>rRNA introns, odd ribosomes, and small enigmatic genomes across a large radiation of phyla.</title>
        <authorList>
            <person name="Brown C.T."/>
            <person name="Hug L.A."/>
            <person name="Thomas B.C."/>
            <person name="Sharon I."/>
            <person name="Castelle C.J."/>
            <person name="Singh A."/>
            <person name="Wilkins M.J."/>
            <person name="Williams K.H."/>
            <person name="Banfield J.F."/>
        </authorList>
    </citation>
    <scope>NUCLEOTIDE SEQUENCE [LARGE SCALE GENOMIC DNA]</scope>
</reference>
<protein>
    <submittedName>
        <fullName evidence="1">Uncharacterized protein</fullName>
    </submittedName>
</protein>
<dbReference type="Gene3D" id="2.60.120.10">
    <property type="entry name" value="Jelly Rolls"/>
    <property type="match status" value="1"/>
</dbReference>
<feature type="non-terminal residue" evidence="1">
    <location>
        <position position="270"/>
    </location>
</feature>
<accession>A0A0G1PVX3</accession>
<dbReference type="SUPFAM" id="SSF51182">
    <property type="entry name" value="RmlC-like cupins"/>
    <property type="match status" value="1"/>
</dbReference>
<evidence type="ECO:0000313" key="2">
    <source>
        <dbReference type="Proteomes" id="UP000034329"/>
    </source>
</evidence>
<dbReference type="InterPro" id="IPR014710">
    <property type="entry name" value="RmlC-like_jellyroll"/>
</dbReference>
<comment type="caution">
    <text evidence="1">The sequence shown here is derived from an EMBL/GenBank/DDBJ whole genome shotgun (WGS) entry which is preliminary data.</text>
</comment>
<dbReference type="InterPro" id="IPR011051">
    <property type="entry name" value="RmlC_Cupin_sf"/>
</dbReference>
<organism evidence="1 2">
    <name type="scientific">Candidatus Woesebacteria bacterium GW2011_GWB1_45_5</name>
    <dbReference type="NCBI Taxonomy" id="1618581"/>
    <lineage>
        <taxon>Bacteria</taxon>
        <taxon>Candidatus Woeseibacteriota</taxon>
    </lineage>
</organism>
<dbReference type="Proteomes" id="UP000034329">
    <property type="component" value="Unassembled WGS sequence"/>
</dbReference>
<dbReference type="EMBL" id="LCLA01000036">
    <property type="protein sequence ID" value="KKU09588.1"/>
    <property type="molecule type" value="Genomic_DNA"/>
</dbReference>
<proteinExistence type="predicted"/>
<evidence type="ECO:0000313" key="1">
    <source>
        <dbReference type="EMBL" id="KKU09588.1"/>
    </source>
</evidence>
<gene>
    <name evidence="1" type="ORF">UX13_C0036G0001</name>
</gene>
<dbReference type="AlphaFoldDB" id="A0A0G1PVX3"/>
<sequence>MIPKLIEQPTWGGDYIVKTKEWQQKNEFSSRKIGQSYELFNGSNLSLLTHSEDSHFTGELTDPKAVSQETSPANAMPLSQLIATNAETVLGKDVTSAFGPKMFLLIKFTQALGNSFQLHIKDGTAHPKWKPKPESWYYFEPGFITLGVKASVDWDVYQKTMTDLNNQILALGKQVATGRLEIIKAKTEIGELITNYNPWAFVNVLHPQKDALIDLSPCGIHHSWEEDTQKYPLGNIIYELQLDVLDEVATIRNFDKGKMAKDGTTRPLQI</sequence>
<name>A0A0G1PVX3_9BACT</name>